<dbReference type="InterPro" id="IPR052386">
    <property type="entry name" value="GPSM"/>
</dbReference>
<dbReference type="Pfam" id="PF01381">
    <property type="entry name" value="HTH_3"/>
    <property type="match status" value="1"/>
</dbReference>
<dbReference type="Pfam" id="PF13424">
    <property type="entry name" value="TPR_12"/>
    <property type="match status" value="3"/>
</dbReference>
<dbReference type="PANTHER" id="PTHR45954:SF1">
    <property type="entry name" value="LD33695P"/>
    <property type="match status" value="1"/>
</dbReference>
<dbReference type="InterPro" id="IPR001387">
    <property type="entry name" value="Cro/C1-type_HTH"/>
</dbReference>
<dbReference type="Pfam" id="PF13176">
    <property type="entry name" value="TPR_7"/>
    <property type="match status" value="1"/>
</dbReference>
<keyword evidence="3" id="KW-0677">Repeat</keyword>
<dbReference type="SUPFAM" id="SSF47413">
    <property type="entry name" value="lambda repressor-like DNA-binding domains"/>
    <property type="match status" value="1"/>
</dbReference>
<evidence type="ECO:0000259" key="5">
    <source>
        <dbReference type="PROSITE" id="PS50943"/>
    </source>
</evidence>
<dbReference type="Proteomes" id="UP001272242">
    <property type="component" value="Unassembled WGS sequence"/>
</dbReference>
<protein>
    <submittedName>
        <fullName evidence="6">Tetratricopeptide repeat protein</fullName>
    </submittedName>
</protein>
<comment type="subcellular location">
    <subcellularLocation>
        <location evidence="1">Cytoplasm</location>
    </subcellularLocation>
</comment>
<gene>
    <name evidence="6" type="ORF">R5W23_002963</name>
</gene>
<dbReference type="SMART" id="SM00028">
    <property type="entry name" value="TPR"/>
    <property type="match status" value="8"/>
</dbReference>
<accession>A0ABU5F269</accession>
<dbReference type="InterPro" id="IPR011990">
    <property type="entry name" value="TPR-like_helical_dom_sf"/>
</dbReference>
<dbReference type="EMBL" id="JAXBLV010000199">
    <property type="protein sequence ID" value="MDY3561682.1"/>
    <property type="molecule type" value="Genomic_DNA"/>
</dbReference>
<dbReference type="PROSITE" id="PS50943">
    <property type="entry name" value="HTH_CROC1"/>
    <property type="match status" value="1"/>
</dbReference>
<evidence type="ECO:0000256" key="4">
    <source>
        <dbReference type="SAM" id="MobiDB-lite"/>
    </source>
</evidence>
<proteinExistence type="predicted"/>
<comment type="caution">
    <text evidence="6">The sequence shown here is derived from an EMBL/GenBank/DDBJ whole genome shotgun (WGS) entry which is preliminary data.</text>
</comment>
<dbReference type="PRINTS" id="PR00364">
    <property type="entry name" value="DISEASERSIST"/>
</dbReference>
<organism evidence="6 7">
    <name type="scientific">Gemmata algarum</name>
    <dbReference type="NCBI Taxonomy" id="2975278"/>
    <lineage>
        <taxon>Bacteria</taxon>
        <taxon>Pseudomonadati</taxon>
        <taxon>Planctomycetota</taxon>
        <taxon>Planctomycetia</taxon>
        <taxon>Gemmatales</taxon>
        <taxon>Gemmataceae</taxon>
        <taxon>Gemmata</taxon>
    </lineage>
</organism>
<keyword evidence="7" id="KW-1185">Reference proteome</keyword>
<dbReference type="Gene3D" id="1.25.40.10">
    <property type="entry name" value="Tetratricopeptide repeat domain"/>
    <property type="match status" value="2"/>
</dbReference>
<dbReference type="InterPro" id="IPR010982">
    <property type="entry name" value="Lambda_DNA-bd_dom_sf"/>
</dbReference>
<evidence type="ECO:0000256" key="2">
    <source>
        <dbReference type="ARBA" id="ARBA00022490"/>
    </source>
</evidence>
<dbReference type="Pfam" id="PF00931">
    <property type="entry name" value="NB-ARC"/>
    <property type="match status" value="1"/>
</dbReference>
<dbReference type="Gene3D" id="1.10.10.10">
    <property type="entry name" value="Winged helix-like DNA-binding domain superfamily/Winged helix DNA-binding domain"/>
    <property type="match status" value="1"/>
</dbReference>
<evidence type="ECO:0000313" key="7">
    <source>
        <dbReference type="Proteomes" id="UP001272242"/>
    </source>
</evidence>
<reference evidence="7" key="1">
    <citation type="journal article" date="2023" name="Mar. Drugs">
        <title>Gemmata algarum, a Novel Planctomycete Isolated from an Algal Mat, Displays Antimicrobial Activity.</title>
        <authorList>
            <person name="Kumar G."/>
            <person name="Kallscheuer N."/>
            <person name="Kashif M."/>
            <person name="Ahamad S."/>
            <person name="Jagadeeshwari U."/>
            <person name="Pannikurungottu S."/>
            <person name="Haufschild T."/>
            <person name="Kabuu M."/>
            <person name="Sasikala C."/>
            <person name="Jogler C."/>
            <person name="Ramana C."/>
        </authorList>
    </citation>
    <scope>NUCLEOTIDE SEQUENCE [LARGE SCALE GENOMIC DNA]</scope>
    <source>
        <strain evidence="7">JC673</strain>
    </source>
</reference>
<keyword evidence="2" id="KW-0963">Cytoplasm</keyword>
<evidence type="ECO:0000256" key="1">
    <source>
        <dbReference type="ARBA" id="ARBA00004496"/>
    </source>
</evidence>
<dbReference type="InterPro" id="IPR002182">
    <property type="entry name" value="NB-ARC"/>
</dbReference>
<evidence type="ECO:0000313" key="6">
    <source>
        <dbReference type="EMBL" id="MDY3561682.1"/>
    </source>
</evidence>
<dbReference type="InterPro" id="IPR027417">
    <property type="entry name" value="P-loop_NTPase"/>
</dbReference>
<dbReference type="SUPFAM" id="SSF48452">
    <property type="entry name" value="TPR-like"/>
    <property type="match status" value="2"/>
</dbReference>
<dbReference type="CDD" id="cd00093">
    <property type="entry name" value="HTH_XRE"/>
    <property type="match status" value="1"/>
</dbReference>
<feature type="domain" description="HTH cro/C1-type" evidence="5">
    <location>
        <begin position="20"/>
        <end position="73"/>
    </location>
</feature>
<dbReference type="Gene3D" id="3.40.50.300">
    <property type="entry name" value="P-loop containing nucleotide triphosphate hydrolases"/>
    <property type="match status" value="1"/>
</dbReference>
<dbReference type="SUPFAM" id="SSF52540">
    <property type="entry name" value="P-loop containing nucleoside triphosphate hydrolases"/>
    <property type="match status" value="1"/>
</dbReference>
<dbReference type="InterPro" id="IPR036388">
    <property type="entry name" value="WH-like_DNA-bd_sf"/>
</dbReference>
<dbReference type="PANTHER" id="PTHR45954">
    <property type="entry name" value="LD33695P"/>
    <property type="match status" value="1"/>
</dbReference>
<dbReference type="Gene3D" id="1.10.260.40">
    <property type="entry name" value="lambda repressor-like DNA-binding domains"/>
    <property type="match status" value="1"/>
</dbReference>
<dbReference type="InterPro" id="IPR019734">
    <property type="entry name" value="TPR_rpt"/>
</dbReference>
<feature type="region of interest" description="Disordered" evidence="4">
    <location>
        <begin position="74"/>
        <end position="95"/>
    </location>
</feature>
<dbReference type="RefSeq" id="WP_320688051.1">
    <property type="nucleotide sequence ID" value="NZ_JAXBLV010000199.1"/>
</dbReference>
<dbReference type="SMART" id="SM00530">
    <property type="entry name" value="HTH_XRE"/>
    <property type="match status" value="1"/>
</dbReference>
<evidence type="ECO:0000256" key="3">
    <source>
        <dbReference type="ARBA" id="ARBA00022737"/>
    </source>
</evidence>
<name>A0ABU5F269_9BACT</name>
<sequence>MSQPTPKKGGPGVPVNVVAIKAAREAKGWSQKTFAKEVGCDARVVERIESRGTAALKTLADMAEALGVTPESLRPPAAAPQGFSRSTFQLPPSLPDFTGREDELRRITDRLRGVGKSVGISSALRGMGGIGKTVTAIEAAWEVKDEFPDGQLVVELRGMSEQPLTAVQAMSQLIRDFHPEVGKLPDDEKGLQAMYRQTLEGKKALVLLDDAKDESQVRPLLGVRSVAFVITSRNTLELDAVESIRLGVLPVDEAFTLLRGIIGDKGTDEELRTVSELCGRLPLALRVAGDFLRLHENWSLPKYITALQDESKRLERLKGKSPDRDVEAVLGLSASELVRENAQLAERWQLLSVFPADFDAQAVAAVWDLKRGNKFDIDAADGELTALLERSLVQFDTTTDRYSLHDLMRPVARTAFEFVEGHELQASTNERLATAEERFAGFYCRVLGATNGLYLKGNDNVLRGLALFDREATNIRHGQRWAVQHRATKRVAAELCRHYSGIGAYVLGLRLFPREQIDWAEEAVTACREIGDRRGEGAALGNLGLAWAALGDARKAIGFHEQALAIGREIRDRSGEGNVLGNLGNAWAALGDTRKAIAFYEQHLAIAREIGDRRGEEYAIGNLGIAWKNLGDVRKAIGFHEQTLAIARKIGDRSGEGATLGNLGNAWADLGNAGKAIGFYEQHLAIAREIEDRHGEGSALGNLGTAWIDLGDSRKAIGFYEQRLIIAREIGDRRGEGYALGNLGIAWAALGDARKAIGFYEQNLAIAHEIGDRRGEGATLGNLGIAWAALGDARKAIGFYEQALVVAREIGDRRGEGNASFNMALALHGLGQADEAIRFAESTLAIFTEIESPYAEAARRKLAEWRGEVAT</sequence>